<dbReference type="STRING" id="252474.B1A74_08230"/>
<dbReference type="PROSITE" id="PS51257">
    <property type="entry name" value="PROKAR_LIPOPROTEIN"/>
    <property type="match status" value="1"/>
</dbReference>
<sequence>MNIRKISPALLLAAGLWLAGCDGEPQAEDGPPQALGERQMEPQPTDNEGVRRPQQRGMPAADVKRTDDD</sequence>
<feature type="region of interest" description="Disordered" evidence="1">
    <location>
        <begin position="21"/>
        <end position="69"/>
    </location>
</feature>
<evidence type="ECO:0000313" key="3">
    <source>
        <dbReference type="Proteomes" id="UP000189177"/>
    </source>
</evidence>
<accession>A0A1V2ZXV5</accession>
<reference evidence="2 3" key="1">
    <citation type="submission" date="2017-02" db="EMBL/GenBank/DDBJ databases">
        <title>Genomic diversity within the haloalkaliphilic genus Thioalkalivibrio.</title>
        <authorList>
            <person name="Ahn A.-C."/>
            <person name="Meier-Kolthoff J."/>
            <person name="Overmars L."/>
            <person name="Richter M."/>
            <person name="Woyke T."/>
            <person name="Sorokin D.Y."/>
            <person name="Muyzer G."/>
        </authorList>
    </citation>
    <scope>NUCLEOTIDE SEQUENCE [LARGE SCALE GENOMIC DNA]</scope>
    <source>
        <strain evidence="2 3">HL17</strain>
    </source>
</reference>
<evidence type="ECO:0000256" key="1">
    <source>
        <dbReference type="SAM" id="MobiDB-lite"/>
    </source>
</evidence>
<gene>
    <name evidence="2" type="ORF">B1A74_08230</name>
</gene>
<proteinExistence type="predicted"/>
<dbReference type="Proteomes" id="UP000189177">
    <property type="component" value="Unassembled WGS sequence"/>
</dbReference>
<protein>
    <recommendedName>
        <fullName evidence="4">Lipoprotein</fullName>
    </recommendedName>
</protein>
<name>A0A1V2ZXV5_9GAMM</name>
<dbReference type="OrthoDB" id="5786910at2"/>
<dbReference type="AlphaFoldDB" id="A0A1V2ZXV5"/>
<organism evidence="2 3">
    <name type="scientific">Thioalkalivibrio halophilus</name>
    <dbReference type="NCBI Taxonomy" id="252474"/>
    <lineage>
        <taxon>Bacteria</taxon>
        <taxon>Pseudomonadati</taxon>
        <taxon>Pseudomonadota</taxon>
        <taxon>Gammaproteobacteria</taxon>
        <taxon>Chromatiales</taxon>
        <taxon>Ectothiorhodospiraceae</taxon>
        <taxon>Thioalkalivibrio</taxon>
    </lineage>
</organism>
<dbReference type="RefSeq" id="WP_077244343.1">
    <property type="nucleotide sequence ID" value="NZ_MUZR01000028.1"/>
</dbReference>
<evidence type="ECO:0000313" key="2">
    <source>
        <dbReference type="EMBL" id="OOC09954.1"/>
    </source>
</evidence>
<dbReference type="EMBL" id="MUZR01000028">
    <property type="protein sequence ID" value="OOC09954.1"/>
    <property type="molecule type" value="Genomic_DNA"/>
</dbReference>
<keyword evidence="3" id="KW-1185">Reference proteome</keyword>
<comment type="caution">
    <text evidence="2">The sequence shown here is derived from an EMBL/GenBank/DDBJ whole genome shotgun (WGS) entry which is preliminary data.</text>
</comment>
<evidence type="ECO:0008006" key="4">
    <source>
        <dbReference type="Google" id="ProtNLM"/>
    </source>
</evidence>